<organism evidence="3 4">
    <name type="scientific">Pseudomonas fluvialis</name>
    <dbReference type="NCBI Taxonomy" id="1793966"/>
    <lineage>
        <taxon>Bacteria</taxon>
        <taxon>Pseudomonadati</taxon>
        <taxon>Pseudomonadota</taxon>
        <taxon>Gammaproteobacteria</taxon>
        <taxon>Pseudomonadales</taxon>
        <taxon>Pseudomonadaceae</taxon>
        <taxon>Pseudomonas</taxon>
    </lineage>
</organism>
<keyword evidence="4" id="KW-1185">Reference proteome</keyword>
<protein>
    <recommendedName>
        <fullName evidence="5">Lipoprotein</fullName>
    </recommendedName>
</protein>
<accession>A0A7X0BTX3</accession>
<evidence type="ECO:0000256" key="1">
    <source>
        <dbReference type="SAM" id="MobiDB-lite"/>
    </source>
</evidence>
<keyword evidence="2" id="KW-0732">Signal</keyword>
<evidence type="ECO:0008006" key="5">
    <source>
        <dbReference type="Google" id="ProtNLM"/>
    </source>
</evidence>
<proteinExistence type="predicted"/>
<name>A0A7X0BTX3_9PSED</name>
<feature type="chain" id="PRO_5030933702" description="Lipoprotein" evidence="2">
    <location>
        <begin position="20"/>
        <end position="215"/>
    </location>
</feature>
<dbReference type="RefSeq" id="WP_184684221.1">
    <property type="nucleotide sequence ID" value="NZ_JACHLL010000005.1"/>
</dbReference>
<comment type="caution">
    <text evidence="3">The sequence shown here is derived from an EMBL/GenBank/DDBJ whole genome shotgun (WGS) entry which is preliminary data.</text>
</comment>
<feature type="signal peptide" evidence="2">
    <location>
        <begin position="1"/>
        <end position="19"/>
    </location>
</feature>
<reference evidence="3 4" key="1">
    <citation type="submission" date="2020-08" db="EMBL/GenBank/DDBJ databases">
        <title>Functional genomics of gut bacteria from endangered species of beetles.</title>
        <authorList>
            <person name="Carlos-Shanley C."/>
        </authorList>
    </citation>
    <scope>NUCLEOTIDE SEQUENCE [LARGE SCALE GENOMIC DNA]</scope>
    <source>
        <strain evidence="3 4">S00202</strain>
    </source>
</reference>
<dbReference type="EMBL" id="JACHLL010000005">
    <property type="protein sequence ID" value="MBB6342592.1"/>
    <property type="molecule type" value="Genomic_DNA"/>
</dbReference>
<evidence type="ECO:0000313" key="4">
    <source>
        <dbReference type="Proteomes" id="UP000557193"/>
    </source>
</evidence>
<dbReference type="Proteomes" id="UP000557193">
    <property type="component" value="Unassembled WGS sequence"/>
</dbReference>
<evidence type="ECO:0000256" key="2">
    <source>
        <dbReference type="SAM" id="SignalP"/>
    </source>
</evidence>
<dbReference type="AlphaFoldDB" id="A0A7X0BTX3"/>
<gene>
    <name evidence="3" type="ORF">HNP49_002774</name>
</gene>
<feature type="region of interest" description="Disordered" evidence="1">
    <location>
        <begin position="105"/>
        <end position="124"/>
    </location>
</feature>
<evidence type="ECO:0000313" key="3">
    <source>
        <dbReference type="EMBL" id="MBB6342592.1"/>
    </source>
</evidence>
<sequence length="215" mass="22164">MKRNLLLVMALAASTSAYAEVPVFAAKCGAGLNVDTNPKGQVRMNGALAKTTTHPDGQITAKSAGAYVDITPKGSEPPYVTYTAKDKSNGPCEILGFAAPGGGAAAASKGPSHTERAGQGQFDARGDIPCSEGGGKVRQCAFEVAREGGGSATVKVSLPSGKTRFIFFDKGQALGADLSQADGDMTFKATKQGDVFKIRAGKEYYEIFEAVVFGG</sequence>